<accession>A0ABV9JE66</accession>
<gene>
    <name evidence="1" type="ORF">ACFO26_06680</name>
</gene>
<comment type="caution">
    <text evidence="1">The sequence shown here is derived from an EMBL/GenBank/DDBJ whole genome shotgun (WGS) entry which is preliminary data.</text>
</comment>
<proteinExistence type="predicted"/>
<evidence type="ECO:0000313" key="2">
    <source>
        <dbReference type="Proteomes" id="UP001595987"/>
    </source>
</evidence>
<keyword evidence="2" id="KW-1185">Reference proteome</keyword>
<reference evidence="2" key="1">
    <citation type="journal article" date="2019" name="Int. J. Syst. Evol. Microbiol.">
        <title>The Global Catalogue of Microorganisms (GCM) 10K type strain sequencing project: providing services to taxonomists for standard genome sequencing and annotation.</title>
        <authorList>
            <consortium name="The Broad Institute Genomics Platform"/>
            <consortium name="The Broad Institute Genome Sequencing Center for Infectious Disease"/>
            <person name="Wu L."/>
            <person name="Ma J."/>
        </authorList>
    </citation>
    <scope>NUCLEOTIDE SEQUENCE [LARGE SCALE GENOMIC DNA]</scope>
    <source>
        <strain evidence="2">CCUG 63287</strain>
    </source>
</reference>
<organism evidence="1 2">
    <name type="scientific">Lactococcus nasutitermitis</name>
    <dbReference type="NCBI Taxonomy" id="1652957"/>
    <lineage>
        <taxon>Bacteria</taxon>
        <taxon>Bacillati</taxon>
        <taxon>Bacillota</taxon>
        <taxon>Bacilli</taxon>
        <taxon>Lactobacillales</taxon>
        <taxon>Streptococcaceae</taxon>
        <taxon>Lactococcus</taxon>
    </lineage>
</organism>
<dbReference type="RefSeq" id="WP_213535954.1">
    <property type="nucleotide sequence ID" value="NZ_BOVQ01000005.1"/>
</dbReference>
<protein>
    <recommendedName>
        <fullName evidence="3">Prophage protein</fullName>
    </recommendedName>
</protein>
<sequence>MIHIQTESSQKNPFNKIPEVKRSNRTIYHDEDTAWYQEQFREQMKAVTKCDSADK</sequence>
<dbReference type="EMBL" id="JBHSGD010000005">
    <property type="protein sequence ID" value="MFC4652591.1"/>
    <property type="molecule type" value="Genomic_DNA"/>
</dbReference>
<name>A0ABV9JE66_9LACT</name>
<dbReference type="Proteomes" id="UP001595987">
    <property type="component" value="Unassembled WGS sequence"/>
</dbReference>
<evidence type="ECO:0000313" key="1">
    <source>
        <dbReference type="EMBL" id="MFC4652591.1"/>
    </source>
</evidence>
<evidence type="ECO:0008006" key="3">
    <source>
        <dbReference type="Google" id="ProtNLM"/>
    </source>
</evidence>